<feature type="transmembrane region" description="Helical" evidence="1">
    <location>
        <begin position="52"/>
        <end position="70"/>
    </location>
</feature>
<dbReference type="AlphaFoldDB" id="A0A0B7MLS1"/>
<accession>A0A0B7MLS1</accession>
<sequence length="165" mass="18534">MWTCFLMAALFISIGIAVHGFKWYFLIAGLNTMPKEKKEKVNVKALGKLMGVYAYANSAVFLVMGILYAFDIKISMAPAFIFFGISTVYLLIKAQKYDGNLFDEQGKLRKDAGKQLALPVVITLVVFLAVGVLLFFVCSTHQNFLFGRRTTSTRHVRRNLCLGVY</sequence>
<dbReference type="InterPro" id="IPR017259">
    <property type="entry name" value="UCP037672"/>
</dbReference>
<keyword evidence="1" id="KW-1133">Transmembrane helix</keyword>
<dbReference type="EMBL" id="CDRZ01000135">
    <property type="protein sequence ID" value="CEO88622.1"/>
    <property type="molecule type" value="Genomic_DNA"/>
</dbReference>
<evidence type="ECO:0000313" key="3">
    <source>
        <dbReference type="Proteomes" id="UP000046155"/>
    </source>
</evidence>
<organism evidence="2 3">
    <name type="scientific">Syntrophaceticus schinkii</name>
    <dbReference type="NCBI Taxonomy" id="499207"/>
    <lineage>
        <taxon>Bacteria</taxon>
        <taxon>Bacillati</taxon>
        <taxon>Bacillota</taxon>
        <taxon>Clostridia</taxon>
        <taxon>Thermoanaerobacterales</taxon>
        <taxon>Thermoanaerobacterales Family III. Incertae Sedis</taxon>
        <taxon>Syntrophaceticus</taxon>
    </lineage>
</organism>
<gene>
    <name evidence="2" type="ORF">SSCH_220030</name>
</gene>
<feature type="transmembrane region" description="Helical" evidence="1">
    <location>
        <begin position="116"/>
        <end position="137"/>
    </location>
</feature>
<dbReference type="Pfam" id="PF12650">
    <property type="entry name" value="DUF3784"/>
    <property type="match status" value="1"/>
</dbReference>
<evidence type="ECO:0000313" key="2">
    <source>
        <dbReference type="EMBL" id="CEO88622.1"/>
    </source>
</evidence>
<dbReference type="RefSeq" id="WP_198142209.1">
    <property type="nucleotide sequence ID" value="NZ_CDRZ01000135.1"/>
</dbReference>
<keyword evidence="1" id="KW-0472">Membrane</keyword>
<keyword evidence="1" id="KW-0812">Transmembrane</keyword>
<proteinExistence type="predicted"/>
<feature type="transmembrane region" description="Helical" evidence="1">
    <location>
        <begin position="6"/>
        <end position="31"/>
    </location>
</feature>
<name>A0A0B7MLS1_9FIRM</name>
<feature type="transmembrane region" description="Helical" evidence="1">
    <location>
        <begin position="76"/>
        <end position="95"/>
    </location>
</feature>
<dbReference type="Proteomes" id="UP000046155">
    <property type="component" value="Unassembled WGS sequence"/>
</dbReference>
<keyword evidence="3" id="KW-1185">Reference proteome</keyword>
<evidence type="ECO:0000256" key="1">
    <source>
        <dbReference type="SAM" id="Phobius"/>
    </source>
</evidence>
<evidence type="ECO:0008006" key="4">
    <source>
        <dbReference type="Google" id="ProtNLM"/>
    </source>
</evidence>
<protein>
    <recommendedName>
        <fullName evidence="4">DUF3784 domain-containing protein</fullName>
    </recommendedName>
</protein>
<reference evidence="3" key="1">
    <citation type="submission" date="2015-01" db="EMBL/GenBank/DDBJ databases">
        <authorList>
            <person name="Manzoor Shahid"/>
            <person name="Zubair Saima"/>
        </authorList>
    </citation>
    <scope>NUCLEOTIDE SEQUENCE [LARGE SCALE GENOMIC DNA]</scope>
    <source>
        <strain evidence="3">Sp3</strain>
    </source>
</reference>